<dbReference type="EMBL" id="NKXS01002399">
    <property type="protein sequence ID" value="PIN13850.1"/>
    <property type="molecule type" value="Genomic_DNA"/>
</dbReference>
<reference evidence="2" key="1">
    <citation type="journal article" date="2018" name="Gigascience">
        <title>Genome assembly of the Pink Ipe (Handroanthus impetiginosus, Bignoniaceae), a highly valued, ecologically keystone Neotropical timber forest tree.</title>
        <authorList>
            <person name="Silva-Junior O.B."/>
            <person name="Grattapaglia D."/>
            <person name="Novaes E."/>
            <person name="Collevatti R.G."/>
        </authorList>
    </citation>
    <scope>NUCLEOTIDE SEQUENCE [LARGE SCALE GENOMIC DNA]</scope>
    <source>
        <strain evidence="2">cv. UFG-1</strain>
    </source>
</reference>
<comment type="caution">
    <text evidence="1">The sequence shown here is derived from an EMBL/GenBank/DDBJ whole genome shotgun (WGS) entry which is preliminary data.</text>
</comment>
<accession>A0A2G9H978</accession>
<dbReference type="AlphaFoldDB" id="A0A2G9H978"/>
<gene>
    <name evidence="1" type="ORF">CDL12_13522</name>
</gene>
<dbReference type="Proteomes" id="UP000231279">
    <property type="component" value="Unassembled WGS sequence"/>
</dbReference>
<protein>
    <submittedName>
        <fullName evidence="1">Uncharacterized protein</fullName>
    </submittedName>
</protein>
<keyword evidence="2" id="KW-1185">Reference proteome</keyword>
<evidence type="ECO:0000313" key="2">
    <source>
        <dbReference type="Proteomes" id="UP000231279"/>
    </source>
</evidence>
<proteinExistence type="predicted"/>
<name>A0A2G9H978_9LAMI</name>
<organism evidence="1 2">
    <name type="scientific">Handroanthus impetiginosus</name>
    <dbReference type="NCBI Taxonomy" id="429701"/>
    <lineage>
        <taxon>Eukaryota</taxon>
        <taxon>Viridiplantae</taxon>
        <taxon>Streptophyta</taxon>
        <taxon>Embryophyta</taxon>
        <taxon>Tracheophyta</taxon>
        <taxon>Spermatophyta</taxon>
        <taxon>Magnoliopsida</taxon>
        <taxon>eudicotyledons</taxon>
        <taxon>Gunneridae</taxon>
        <taxon>Pentapetalae</taxon>
        <taxon>asterids</taxon>
        <taxon>lamiids</taxon>
        <taxon>Lamiales</taxon>
        <taxon>Bignoniaceae</taxon>
        <taxon>Crescentiina</taxon>
        <taxon>Tabebuia alliance</taxon>
        <taxon>Handroanthus</taxon>
    </lineage>
</organism>
<evidence type="ECO:0000313" key="1">
    <source>
        <dbReference type="EMBL" id="PIN13850.1"/>
    </source>
</evidence>
<sequence>MLSKSIIPKFSTVRETKSKLHGLHCQITYVKNYYQMNPELWTYQYGFFQNNQFIYDYFDPAQYSGISRFTVDELLQILVECLKKADTRMREVLLKKFFFEIEKSLEEFLVKRITKSKIKMLLSGDVYDQRGKEINVLEKQEADGLSGDKSSKKLERFKIKTVKVGEVVKEEPK</sequence>
<dbReference type="OrthoDB" id="1703123at2759"/>